<name>A0ACB8Q8R8_9AGAM</name>
<evidence type="ECO:0000313" key="1">
    <source>
        <dbReference type="EMBL" id="KAI0028183.1"/>
    </source>
</evidence>
<organism evidence="1 2">
    <name type="scientific">Vararia minispora EC-137</name>
    <dbReference type="NCBI Taxonomy" id="1314806"/>
    <lineage>
        <taxon>Eukaryota</taxon>
        <taxon>Fungi</taxon>
        <taxon>Dikarya</taxon>
        <taxon>Basidiomycota</taxon>
        <taxon>Agaricomycotina</taxon>
        <taxon>Agaricomycetes</taxon>
        <taxon>Russulales</taxon>
        <taxon>Lachnocladiaceae</taxon>
        <taxon>Vararia</taxon>
    </lineage>
</organism>
<dbReference type="EMBL" id="MU273783">
    <property type="protein sequence ID" value="KAI0028183.1"/>
    <property type="molecule type" value="Genomic_DNA"/>
</dbReference>
<accession>A0ACB8Q8R8</accession>
<dbReference type="Proteomes" id="UP000814128">
    <property type="component" value="Unassembled WGS sequence"/>
</dbReference>
<protein>
    <submittedName>
        <fullName evidence="1">Uncharacterized protein</fullName>
    </submittedName>
</protein>
<gene>
    <name evidence="1" type="ORF">K488DRAFT_73970</name>
</gene>
<reference evidence="1" key="1">
    <citation type="submission" date="2021-02" db="EMBL/GenBank/DDBJ databases">
        <authorList>
            <consortium name="DOE Joint Genome Institute"/>
            <person name="Ahrendt S."/>
            <person name="Looney B.P."/>
            <person name="Miyauchi S."/>
            <person name="Morin E."/>
            <person name="Drula E."/>
            <person name="Courty P.E."/>
            <person name="Chicoki N."/>
            <person name="Fauchery L."/>
            <person name="Kohler A."/>
            <person name="Kuo A."/>
            <person name="Labutti K."/>
            <person name="Pangilinan J."/>
            <person name="Lipzen A."/>
            <person name="Riley R."/>
            <person name="Andreopoulos W."/>
            <person name="He G."/>
            <person name="Johnson J."/>
            <person name="Barry K.W."/>
            <person name="Grigoriev I.V."/>
            <person name="Nagy L."/>
            <person name="Hibbett D."/>
            <person name="Henrissat B."/>
            <person name="Matheny P.B."/>
            <person name="Labbe J."/>
            <person name="Martin F."/>
        </authorList>
    </citation>
    <scope>NUCLEOTIDE SEQUENCE</scope>
    <source>
        <strain evidence="1">EC-137</strain>
    </source>
</reference>
<keyword evidence="2" id="KW-1185">Reference proteome</keyword>
<sequence length="322" mass="35765">MVSLWQTSSSMLLSFPSLAPACLANHGLHSTAHVLTPPATAGKCGINLPRPTYGVHFDRAALEDKILAWARVWCPNISSTADNGISVYTCLKYDDPEPGNCRAVPDCMRTPWATTPLERRIHSLAVHTDDEEAVYAPRTIPSGLEWNLSSLKNFKLVVSGKSTPVSLLIVGRVTWNGMIVRSMSNSSPQRDLAKLRDLITWYSSNGAVWSSADGMNSMRASQMMSYREQNNPYMQAETFGQVYDARNGKVDVEEMPCLDPSFIMQHDVVLIEVSLGRFRDPKSKDWNKYHLSLELNAVYVLTQAPQGSVQECSPAKKICRLV</sequence>
<reference evidence="1" key="2">
    <citation type="journal article" date="2022" name="New Phytol.">
        <title>Evolutionary transition to the ectomycorrhizal habit in the genomes of a hyperdiverse lineage of mushroom-forming fungi.</title>
        <authorList>
            <person name="Looney B."/>
            <person name="Miyauchi S."/>
            <person name="Morin E."/>
            <person name="Drula E."/>
            <person name="Courty P.E."/>
            <person name="Kohler A."/>
            <person name="Kuo A."/>
            <person name="LaButti K."/>
            <person name="Pangilinan J."/>
            <person name="Lipzen A."/>
            <person name="Riley R."/>
            <person name="Andreopoulos W."/>
            <person name="He G."/>
            <person name="Johnson J."/>
            <person name="Nolan M."/>
            <person name="Tritt A."/>
            <person name="Barry K.W."/>
            <person name="Grigoriev I.V."/>
            <person name="Nagy L.G."/>
            <person name="Hibbett D."/>
            <person name="Henrissat B."/>
            <person name="Matheny P.B."/>
            <person name="Labbe J."/>
            <person name="Martin F.M."/>
        </authorList>
    </citation>
    <scope>NUCLEOTIDE SEQUENCE</scope>
    <source>
        <strain evidence="1">EC-137</strain>
    </source>
</reference>
<comment type="caution">
    <text evidence="1">The sequence shown here is derived from an EMBL/GenBank/DDBJ whole genome shotgun (WGS) entry which is preliminary data.</text>
</comment>
<evidence type="ECO:0000313" key="2">
    <source>
        <dbReference type="Proteomes" id="UP000814128"/>
    </source>
</evidence>
<proteinExistence type="predicted"/>